<dbReference type="Gene3D" id="3.30.1330.30">
    <property type="match status" value="1"/>
</dbReference>
<keyword evidence="3" id="KW-0808">Transferase</keyword>
<reference evidence="6 7" key="1">
    <citation type="journal article" date="2014" name="Int. J. Syst. Evol. Microbiol.">
        <title>Complete genome sequence of Corynebacterium casei LMG S-19264T (=DSM 44701T), isolated from a smear-ripened cheese.</title>
        <authorList>
            <consortium name="US DOE Joint Genome Institute (JGI-PGF)"/>
            <person name="Walter F."/>
            <person name="Albersmeier A."/>
            <person name="Kalinowski J."/>
            <person name="Ruckert C."/>
        </authorList>
    </citation>
    <scope>NUCLEOTIDE SEQUENCE [LARGE SCALE GENOMIC DNA]</scope>
    <source>
        <strain evidence="6 7">CGMCC 1.15295</strain>
    </source>
</reference>
<dbReference type="PANTHER" id="PTHR43191">
    <property type="entry name" value="RRNA METHYLTRANSFERASE 3"/>
    <property type="match status" value="1"/>
</dbReference>
<feature type="domain" description="tRNA/rRNA methyltransferase SpoU type" evidence="4">
    <location>
        <begin position="97"/>
        <end position="234"/>
    </location>
</feature>
<dbReference type="InterPro" id="IPR029026">
    <property type="entry name" value="tRNA_m1G_MTases_N"/>
</dbReference>
<dbReference type="InterPro" id="IPR029028">
    <property type="entry name" value="Alpha/beta_knot_MTases"/>
</dbReference>
<evidence type="ECO:0000256" key="1">
    <source>
        <dbReference type="ARBA" id="ARBA00007228"/>
    </source>
</evidence>
<dbReference type="GO" id="GO:0006396">
    <property type="term" value="P:RNA processing"/>
    <property type="evidence" value="ECO:0007669"/>
    <property type="project" value="InterPro"/>
</dbReference>
<evidence type="ECO:0000313" key="7">
    <source>
        <dbReference type="Proteomes" id="UP000598120"/>
    </source>
</evidence>
<comment type="caution">
    <text evidence="6">The sequence shown here is derived from an EMBL/GenBank/DDBJ whole genome shotgun (WGS) entry which is preliminary data.</text>
</comment>
<accession>A0A8J2TM39</accession>
<dbReference type="GO" id="GO:0003723">
    <property type="term" value="F:RNA binding"/>
    <property type="evidence" value="ECO:0007669"/>
    <property type="project" value="InterPro"/>
</dbReference>
<keyword evidence="2 6" id="KW-0489">Methyltransferase</keyword>
<dbReference type="Pfam" id="PF00588">
    <property type="entry name" value="SpoU_methylase"/>
    <property type="match status" value="1"/>
</dbReference>
<evidence type="ECO:0000313" key="6">
    <source>
        <dbReference type="EMBL" id="GFZ80604.1"/>
    </source>
</evidence>
<evidence type="ECO:0000259" key="5">
    <source>
        <dbReference type="Pfam" id="PF22435"/>
    </source>
</evidence>
<gene>
    <name evidence="6" type="ORF">GCM10011531_08390</name>
</gene>
<feature type="domain" description="MRM3-like substrate binding" evidence="5">
    <location>
        <begin position="5"/>
        <end position="82"/>
    </location>
</feature>
<dbReference type="Proteomes" id="UP000598120">
    <property type="component" value="Unassembled WGS sequence"/>
</dbReference>
<dbReference type="InterPro" id="IPR029064">
    <property type="entry name" value="Ribosomal_eL30-like_sf"/>
</dbReference>
<dbReference type="InterPro" id="IPR051259">
    <property type="entry name" value="rRNA_Methyltransferase"/>
</dbReference>
<dbReference type="InterPro" id="IPR001537">
    <property type="entry name" value="SpoU_MeTrfase"/>
</dbReference>
<dbReference type="GO" id="GO:0032259">
    <property type="term" value="P:methylation"/>
    <property type="evidence" value="ECO:0007669"/>
    <property type="project" value="UniProtKB-KW"/>
</dbReference>
<dbReference type="AlphaFoldDB" id="A0A8J2TM39"/>
<organism evidence="6 7">
    <name type="scientific">Aquaticitalea lipolytica</name>
    <dbReference type="NCBI Taxonomy" id="1247562"/>
    <lineage>
        <taxon>Bacteria</taxon>
        <taxon>Pseudomonadati</taxon>
        <taxon>Bacteroidota</taxon>
        <taxon>Flavobacteriia</taxon>
        <taxon>Flavobacteriales</taxon>
        <taxon>Flavobacteriaceae</taxon>
        <taxon>Aquaticitalea</taxon>
    </lineage>
</organism>
<keyword evidence="7" id="KW-1185">Reference proteome</keyword>
<dbReference type="InterPro" id="IPR053888">
    <property type="entry name" value="MRM3-like_sub_bind"/>
</dbReference>
<evidence type="ECO:0000256" key="3">
    <source>
        <dbReference type="ARBA" id="ARBA00022679"/>
    </source>
</evidence>
<dbReference type="Pfam" id="PF22435">
    <property type="entry name" value="MRM3-like_sub_bind"/>
    <property type="match status" value="1"/>
</dbReference>
<dbReference type="SUPFAM" id="SSF55315">
    <property type="entry name" value="L30e-like"/>
    <property type="match status" value="1"/>
</dbReference>
<evidence type="ECO:0000259" key="4">
    <source>
        <dbReference type="Pfam" id="PF00588"/>
    </source>
</evidence>
<dbReference type="GO" id="GO:0008173">
    <property type="term" value="F:RNA methyltransferase activity"/>
    <property type="evidence" value="ECO:0007669"/>
    <property type="project" value="InterPro"/>
</dbReference>
<dbReference type="Gene3D" id="3.40.1280.10">
    <property type="match status" value="1"/>
</dbReference>
<comment type="similarity">
    <text evidence="1">Belongs to the class IV-like SAM-binding methyltransferase superfamily. RNA methyltransferase TrmH family.</text>
</comment>
<name>A0A8J2TM39_9FLAO</name>
<evidence type="ECO:0000256" key="2">
    <source>
        <dbReference type="ARBA" id="ARBA00022603"/>
    </source>
</evidence>
<dbReference type="SUPFAM" id="SSF75217">
    <property type="entry name" value="alpha/beta knot"/>
    <property type="match status" value="1"/>
</dbReference>
<dbReference type="EMBL" id="BMIC01000001">
    <property type="protein sequence ID" value="GFZ80604.1"/>
    <property type="molecule type" value="Genomic_DNA"/>
</dbReference>
<dbReference type="CDD" id="cd18109">
    <property type="entry name" value="SpoU-like_RNA-MTase"/>
    <property type="match status" value="1"/>
</dbReference>
<dbReference type="PANTHER" id="PTHR43191:SF2">
    <property type="entry name" value="RRNA METHYLTRANSFERASE 3, MITOCHONDRIAL"/>
    <property type="match status" value="1"/>
</dbReference>
<dbReference type="RefSeq" id="WP_188605079.1">
    <property type="nucleotide sequence ID" value="NZ_BMIC01000001.1"/>
</dbReference>
<sequence length="244" mass="27228">MLTKNQIKLITSLDQKKFRNQHQLFVVEGKKGIAEFLNSTFELYHLFATEPTFKVNDEKFTLITESELKKISKLKTPNTALALFKIPNTKPVDESKLILALDDVRDPGNLGTIIRLCDWFGIKDLVCSNATVDCYNSKVVQATMGSLTRVNVSYLDLEVFLKAHKNDVFGAFMEGKNVYEQMLPDKGVIVLGNEANGISATIETFVNTRISIPRFGNLQATESLNVATATAILLSEFKRGSTEK</sequence>
<proteinExistence type="inferred from homology"/>
<protein>
    <submittedName>
        <fullName evidence="6">RNA methyltransferase</fullName>
    </submittedName>
</protein>